<evidence type="ECO:0000256" key="9">
    <source>
        <dbReference type="ARBA" id="ARBA00023136"/>
    </source>
</evidence>
<dbReference type="RefSeq" id="WP_211951056.1">
    <property type="nucleotide sequence ID" value="NZ_CAJPUY010000041.1"/>
</dbReference>
<dbReference type="Pfam" id="PF13609">
    <property type="entry name" value="Porin_4"/>
    <property type="match status" value="1"/>
</dbReference>
<feature type="domain" description="Porin" evidence="12">
    <location>
        <begin position="7"/>
        <end position="318"/>
    </location>
</feature>
<evidence type="ECO:0000256" key="4">
    <source>
        <dbReference type="ARBA" id="ARBA00022452"/>
    </source>
</evidence>
<gene>
    <name evidence="13" type="ORF">LMG31506_06231</name>
</gene>
<organism evidence="13 14">
    <name type="scientific">Cupriavidus yeoncheonensis</name>
    <dbReference type="NCBI Taxonomy" id="1462994"/>
    <lineage>
        <taxon>Bacteria</taxon>
        <taxon>Pseudomonadati</taxon>
        <taxon>Pseudomonadota</taxon>
        <taxon>Betaproteobacteria</taxon>
        <taxon>Burkholderiales</taxon>
        <taxon>Burkholderiaceae</taxon>
        <taxon>Cupriavidus</taxon>
    </lineage>
</organism>
<comment type="caution">
    <text evidence="13">The sequence shown here is derived from an EMBL/GenBank/DDBJ whole genome shotgun (WGS) entry which is preliminary data.</text>
</comment>
<dbReference type="InterPro" id="IPR050298">
    <property type="entry name" value="Gram-neg_bact_OMP"/>
</dbReference>
<sequence>MRKSLYALLALGAGSLPAAAQTNSGITLYGLIDTTIRYSTNEDAAGHSRTQMTDGVLTGSRWGLRGTEELGGGNKAWYILESGFSPDTGTSQQGGRLFGRTAVIGLDGDYGKLALGRQYTLAHEVLSSYESMAFANNSIVGYQGGNYTGLRYDNTIKYIKSFGPVQASAAYTFGEVPGSIKNSSAAAGALVYSNGPLEVGTVYQQTQNVSSAFFGAVPVAQASKQTVWGLGGTWKAARAQYYLGYTNNRLDVADYRNNVGYVGTRYTLTDALAFIGTFQYDWLRHAGQSGKRLTTAGMLDYSFSKRTDVYLEVDYTHLQGAWIALNSAPAFNNSGNTYGNGTRLGVVAGVRHKF</sequence>
<keyword evidence="4" id="KW-1134">Transmembrane beta strand</keyword>
<keyword evidence="7" id="KW-0406">Ion transport</keyword>
<keyword evidence="3" id="KW-0813">Transport</keyword>
<evidence type="ECO:0000313" key="13">
    <source>
        <dbReference type="EMBL" id="CAG2158079.1"/>
    </source>
</evidence>
<accession>A0A916J0L0</accession>
<dbReference type="PANTHER" id="PTHR34501">
    <property type="entry name" value="PROTEIN YDDL-RELATED"/>
    <property type="match status" value="1"/>
</dbReference>
<reference evidence="13" key="1">
    <citation type="submission" date="2021-03" db="EMBL/GenBank/DDBJ databases">
        <authorList>
            <person name="Peeters C."/>
        </authorList>
    </citation>
    <scope>NUCLEOTIDE SEQUENCE</scope>
    <source>
        <strain evidence="13">LMG 31506</strain>
    </source>
</reference>
<dbReference type="CDD" id="cd00342">
    <property type="entry name" value="gram_neg_porins"/>
    <property type="match status" value="1"/>
</dbReference>
<feature type="signal peptide" evidence="11">
    <location>
        <begin position="1"/>
        <end position="20"/>
    </location>
</feature>
<feature type="chain" id="PRO_5036814831" description="Porin domain-containing protein" evidence="11">
    <location>
        <begin position="21"/>
        <end position="354"/>
    </location>
</feature>
<dbReference type="EMBL" id="CAJPUY010000041">
    <property type="protein sequence ID" value="CAG2158079.1"/>
    <property type="molecule type" value="Genomic_DNA"/>
</dbReference>
<evidence type="ECO:0000256" key="5">
    <source>
        <dbReference type="ARBA" id="ARBA00022692"/>
    </source>
</evidence>
<dbReference type="GO" id="GO:0009279">
    <property type="term" value="C:cell outer membrane"/>
    <property type="evidence" value="ECO:0007669"/>
    <property type="project" value="UniProtKB-SubCell"/>
</dbReference>
<keyword evidence="10" id="KW-0998">Cell outer membrane</keyword>
<evidence type="ECO:0000256" key="6">
    <source>
        <dbReference type="ARBA" id="ARBA00022729"/>
    </source>
</evidence>
<comment type="subcellular location">
    <subcellularLocation>
        <location evidence="1">Cell outer membrane</location>
        <topology evidence="1">Multi-pass membrane protein</topology>
    </subcellularLocation>
</comment>
<dbReference type="InterPro" id="IPR033900">
    <property type="entry name" value="Gram_neg_porin_domain"/>
</dbReference>
<dbReference type="Gene3D" id="2.40.160.10">
    <property type="entry name" value="Porin"/>
    <property type="match status" value="1"/>
</dbReference>
<dbReference type="InterPro" id="IPR023614">
    <property type="entry name" value="Porin_dom_sf"/>
</dbReference>
<dbReference type="Proteomes" id="UP000672934">
    <property type="component" value="Unassembled WGS sequence"/>
</dbReference>
<keyword evidence="6 11" id="KW-0732">Signal</keyword>
<evidence type="ECO:0000256" key="8">
    <source>
        <dbReference type="ARBA" id="ARBA00023114"/>
    </source>
</evidence>
<proteinExistence type="predicted"/>
<dbReference type="PANTHER" id="PTHR34501:SF9">
    <property type="entry name" value="MAJOR OUTER MEMBRANE PROTEIN P.IA"/>
    <property type="match status" value="1"/>
</dbReference>
<dbReference type="GO" id="GO:0046930">
    <property type="term" value="C:pore complex"/>
    <property type="evidence" value="ECO:0007669"/>
    <property type="project" value="UniProtKB-KW"/>
</dbReference>
<evidence type="ECO:0000256" key="7">
    <source>
        <dbReference type="ARBA" id="ARBA00023065"/>
    </source>
</evidence>
<dbReference type="GO" id="GO:0015288">
    <property type="term" value="F:porin activity"/>
    <property type="evidence" value="ECO:0007669"/>
    <property type="project" value="UniProtKB-KW"/>
</dbReference>
<evidence type="ECO:0000256" key="10">
    <source>
        <dbReference type="ARBA" id="ARBA00023237"/>
    </source>
</evidence>
<evidence type="ECO:0000256" key="3">
    <source>
        <dbReference type="ARBA" id="ARBA00022448"/>
    </source>
</evidence>
<evidence type="ECO:0000256" key="2">
    <source>
        <dbReference type="ARBA" id="ARBA00011233"/>
    </source>
</evidence>
<keyword evidence="5" id="KW-0812">Transmembrane</keyword>
<evidence type="ECO:0000259" key="12">
    <source>
        <dbReference type="Pfam" id="PF13609"/>
    </source>
</evidence>
<dbReference type="SUPFAM" id="SSF56935">
    <property type="entry name" value="Porins"/>
    <property type="match status" value="1"/>
</dbReference>
<dbReference type="AlphaFoldDB" id="A0A916J0L0"/>
<keyword evidence="14" id="KW-1185">Reference proteome</keyword>
<comment type="subunit">
    <text evidence="2">Homotrimer.</text>
</comment>
<keyword evidence="8" id="KW-0626">Porin</keyword>
<evidence type="ECO:0000313" key="14">
    <source>
        <dbReference type="Proteomes" id="UP000672934"/>
    </source>
</evidence>
<protein>
    <recommendedName>
        <fullName evidence="12">Porin domain-containing protein</fullName>
    </recommendedName>
</protein>
<evidence type="ECO:0000256" key="1">
    <source>
        <dbReference type="ARBA" id="ARBA00004571"/>
    </source>
</evidence>
<keyword evidence="9" id="KW-0472">Membrane</keyword>
<dbReference type="GO" id="GO:0006811">
    <property type="term" value="P:monoatomic ion transport"/>
    <property type="evidence" value="ECO:0007669"/>
    <property type="project" value="UniProtKB-KW"/>
</dbReference>
<name>A0A916J0L0_9BURK</name>
<evidence type="ECO:0000256" key="11">
    <source>
        <dbReference type="SAM" id="SignalP"/>
    </source>
</evidence>